<gene>
    <name evidence="1" type="ORF">NEMVEDRAFT_v1g212391</name>
</gene>
<dbReference type="AlphaFoldDB" id="A7SHK4"/>
<dbReference type="InParanoid" id="A7SHK4"/>
<reference evidence="1 2" key="1">
    <citation type="journal article" date="2007" name="Science">
        <title>Sea anemone genome reveals ancestral eumetazoan gene repertoire and genomic organization.</title>
        <authorList>
            <person name="Putnam N.H."/>
            <person name="Srivastava M."/>
            <person name="Hellsten U."/>
            <person name="Dirks B."/>
            <person name="Chapman J."/>
            <person name="Salamov A."/>
            <person name="Terry A."/>
            <person name="Shapiro H."/>
            <person name="Lindquist E."/>
            <person name="Kapitonov V.V."/>
            <person name="Jurka J."/>
            <person name="Genikhovich G."/>
            <person name="Grigoriev I.V."/>
            <person name="Lucas S.M."/>
            <person name="Steele R.E."/>
            <person name="Finnerty J.R."/>
            <person name="Technau U."/>
            <person name="Martindale M.Q."/>
            <person name="Rokhsar D.S."/>
        </authorList>
    </citation>
    <scope>NUCLEOTIDE SEQUENCE [LARGE SCALE GENOMIC DNA]</scope>
    <source>
        <strain evidence="2">CH2 X CH6</strain>
    </source>
</reference>
<dbReference type="HOGENOM" id="CLU_1035473_0_0_1"/>
<evidence type="ECO:0000313" key="2">
    <source>
        <dbReference type="Proteomes" id="UP000001593"/>
    </source>
</evidence>
<keyword evidence="2" id="KW-1185">Reference proteome</keyword>
<organism evidence="1 2">
    <name type="scientific">Nematostella vectensis</name>
    <name type="common">Starlet sea anemone</name>
    <dbReference type="NCBI Taxonomy" id="45351"/>
    <lineage>
        <taxon>Eukaryota</taxon>
        <taxon>Metazoa</taxon>
        <taxon>Cnidaria</taxon>
        <taxon>Anthozoa</taxon>
        <taxon>Hexacorallia</taxon>
        <taxon>Actiniaria</taxon>
        <taxon>Edwardsiidae</taxon>
        <taxon>Nematostella</taxon>
    </lineage>
</organism>
<name>A7SHK4_NEMVE</name>
<proteinExistence type="predicted"/>
<dbReference type="EMBL" id="DS469661">
    <property type="protein sequence ID" value="EDO36793.1"/>
    <property type="molecule type" value="Genomic_DNA"/>
</dbReference>
<dbReference type="Proteomes" id="UP000001593">
    <property type="component" value="Unassembled WGS sequence"/>
</dbReference>
<accession>A7SHK4</accession>
<sequence length="269" mass="30585">MAQGTHCRDQGVVLENCQQTPEANHLDFTCTGKNLEEQSKNIDLLPPLVSKNIQGDFAKKLVMSRMEDGKEKKKVWRPKNSVVVRIDEDFEIKGEKMCKNAKIPESVKNNPSRDPEEETMRKIRIPISNVGNVSFDDMNDSLQKTICMEYVKSFSQRVISDAQRKSVSPKYNVKLAPVAHRQSTYDLSLPSTPKLGIMNPSRKATRNDVGIRHHSKSMSFPPFVVHDQARLKPLLGDIIASKDLNAEIEKDELRKTLKTDKLNHFCKIE</sequence>
<protein>
    <submittedName>
        <fullName evidence="1">Uncharacterized protein</fullName>
    </submittedName>
</protein>
<evidence type="ECO:0000313" key="1">
    <source>
        <dbReference type="EMBL" id="EDO36793.1"/>
    </source>
</evidence>